<comment type="caution">
    <text evidence="2">The sequence shown here is derived from an EMBL/GenBank/DDBJ whole genome shotgun (WGS) entry which is preliminary data.</text>
</comment>
<dbReference type="AlphaFoldDB" id="A0A9W6I8X7"/>
<keyword evidence="3" id="KW-1185">Reference proteome</keyword>
<accession>A0A9W6I8X7</accession>
<gene>
    <name evidence="2" type="ORF">GCM10017600_67600</name>
</gene>
<protein>
    <submittedName>
        <fullName evidence="2">Uncharacterized protein</fullName>
    </submittedName>
</protein>
<reference evidence="2" key="1">
    <citation type="journal article" date="2014" name="Int. J. Syst. Evol. Microbiol.">
        <title>Complete genome sequence of Corynebacterium casei LMG S-19264T (=DSM 44701T), isolated from a smear-ripened cheese.</title>
        <authorList>
            <consortium name="US DOE Joint Genome Institute (JGI-PGF)"/>
            <person name="Walter F."/>
            <person name="Albersmeier A."/>
            <person name="Kalinowski J."/>
            <person name="Ruckert C."/>
        </authorList>
    </citation>
    <scope>NUCLEOTIDE SEQUENCE</scope>
    <source>
        <strain evidence="2">VKM Ac-2007</strain>
    </source>
</reference>
<evidence type="ECO:0000313" key="2">
    <source>
        <dbReference type="EMBL" id="GLK13349.1"/>
    </source>
</evidence>
<dbReference type="Proteomes" id="UP001143474">
    <property type="component" value="Unassembled WGS sequence"/>
</dbReference>
<sequence>MTSLVDKIRRYLASPQGRRNMEKAKTMARDPRNQRRLREFVNRFRSGGPRR</sequence>
<evidence type="ECO:0000313" key="3">
    <source>
        <dbReference type="Proteomes" id="UP001143474"/>
    </source>
</evidence>
<organism evidence="2 3">
    <name type="scientific">Streptosporangium carneum</name>
    <dbReference type="NCBI Taxonomy" id="47481"/>
    <lineage>
        <taxon>Bacteria</taxon>
        <taxon>Bacillati</taxon>
        <taxon>Actinomycetota</taxon>
        <taxon>Actinomycetes</taxon>
        <taxon>Streptosporangiales</taxon>
        <taxon>Streptosporangiaceae</taxon>
        <taxon>Streptosporangium</taxon>
    </lineage>
</organism>
<name>A0A9W6I8X7_9ACTN</name>
<feature type="region of interest" description="Disordered" evidence="1">
    <location>
        <begin position="1"/>
        <end position="51"/>
    </location>
</feature>
<proteinExistence type="predicted"/>
<feature type="compositionally biased region" description="Basic and acidic residues" evidence="1">
    <location>
        <begin position="19"/>
        <end position="42"/>
    </location>
</feature>
<dbReference type="EMBL" id="BSEV01000022">
    <property type="protein sequence ID" value="GLK13349.1"/>
    <property type="molecule type" value="Genomic_DNA"/>
</dbReference>
<reference evidence="2" key="2">
    <citation type="submission" date="2023-01" db="EMBL/GenBank/DDBJ databases">
        <authorList>
            <person name="Sun Q."/>
            <person name="Evtushenko L."/>
        </authorList>
    </citation>
    <scope>NUCLEOTIDE SEQUENCE</scope>
    <source>
        <strain evidence="2">VKM Ac-2007</strain>
    </source>
</reference>
<evidence type="ECO:0000256" key="1">
    <source>
        <dbReference type="SAM" id="MobiDB-lite"/>
    </source>
</evidence>
<dbReference type="RefSeq" id="WP_271221640.1">
    <property type="nucleotide sequence ID" value="NZ_BAAAVD010000029.1"/>
</dbReference>